<dbReference type="AlphaFoldDB" id="A0A6C0IIW5"/>
<protein>
    <submittedName>
        <fullName evidence="2">Uncharacterized protein</fullName>
    </submittedName>
</protein>
<reference evidence="2" key="1">
    <citation type="journal article" date="2020" name="Nature">
        <title>Giant virus diversity and host interactions through global metagenomics.</title>
        <authorList>
            <person name="Schulz F."/>
            <person name="Roux S."/>
            <person name="Paez-Espino D."/>
            <person name="Jungbluth S."/>
            <person name="Walsh D.A."/>
            <person name="Denef V.J."/>
            <person name="McMahon K.D."/>
            <person name="Konstantinidis K.T."/>
            <person name="Eloe-Fadrosh E.A."/>
            <person name="Kyrpides N.C."/>
            <person name="Woyke T."/>
        </authorList>
    </citation>
    <scope>NUCLEOTIDE SEQUENCE</scope>
    <source>
        <strain evidence="2">GVMAG-M-3300023184-88</strain>
    </source>
</reference>
<evidence type="ECO:0000256" key="1">
    <source>
        <dbReference type="SAM" id="Coils"/>
    </source>
</evidence>
<organism evidence="2">
    <name type="scientific">viral metagenome</name>
    <dbReference type="NCBI Taxonomy" id="1070528"/>
    <lineage>
        <taxon>unclassified sequences</taxon>
        <taxon>metagenomes</taxon>
        <taxon>organismal metagenomes</taxon>
    </lineage>
</organism>
<sequence>MPTTSIDVGGDRYFLGTELKNSVDLLMKKRDEFTATFDKYPIDIDRIEELFKKYLPVKGNEFTTEGFTFDSDRDRTELVAILERRLTQLTEQKRNSRLANTVFGISFDRIYNNIQSLIQQIKATNKKAEKTCDEDRAEIAKKQVELNKLYNQIIAFAAALSAQKSKKSSTIDCDWAAIMKDLPTLTIGEIIAKYEALKNKQSAQKPSSMTGGSHPVNYFEPQHEDDDAYKTIQERIESLSIVLELKQYLDKTSTPRKGSTSTFDKKLSKSMLPLFDYFGVVFDPIYSFLEGANGPLKGDLVPLLLTLLSCCKSIYKNGEGIYRITNVDSDVYDFLCEQMHHTKDKMESLDTEAQTTFLHHIESLPKVIHDIPSTASANPIRFFMVNENMTLPFKRKRSKALYDATTAFFKKGDIYLVLSDSMHCPMITYEMDFVNPDTIVDHSFMKKGEFFLDELVTLKESILYTDSELALSIFIAFKDLLPK</sequence>
<proteinExistence type="predicted"/>
<name>A0A6C0IIW5_9ZZZZ</name>
<evidence type="ECO:0000313" key="2">
    <source>
        <dbReference type="EMBL" id="QHT92445.1"/>
    </source>
</evidence>
<dbReference type="EMBL" id="MN740184">
    <property type="protein sequence ID" value="QHT92445.1"/>
    <property type="molecule type" value="Genomic_DNA"/>
</dbReference>
<accession>A0A6C0IIW5</accession>
<feature type="coiled-coil region" evidence="1">
    <location>
        <begin position="79"/>
        <end position="152"/>
    </location>
</feature>
<keyword evidence="1" id="KW-0175">Coiled coil</keyword>